<dbReference type="InterPro" id="IPR033753">
    <property type="entry name" value="GCV_H/Fam206"/>
</dbReference>
<feature type="domain" description="Lipoyl-binding" evidence="3">
    <location>
        <begin position="23"/>
        <end position="104"/>
    </location>
</feature>
<dbReference type="CDD" id="cd06848">
    <property type="entry name" value="GCS_H"/>
    <property type="match status" value="1"/>
</dbReference>
<dbReference type="InterPro" id="IPR011053">
    <property type="entry name" value="Single_hybrid_motif"/>
</dbReference>
<dbReference type="GO" id="GO:0005960">
    <property type="term" value="C:glycine cleavage complex"/>
    <property type="evidence" value="ECO:0007669"/>
    <property type="project" value="InterPro"/>
</dbReference>
<evidence type="ECO:0000256" key="2">
    <source>
        <dbReference type="ARBA" id="ARBA00022823"/>
    </source>
</evidence>
<dbReference type="PROSITE" id="PS00189">
    <property type="entry name" value="LIPOYL"/>
    <property type="match status" value="1"/>
</dbReference>
<name>A0A644ZK17_9ZZZZ</name>
<dbReference type="Pfam" id="PF01597">
    <property type="entry name" value="GCV_H"/>
    <property type="match status" value="1"/>
</dbReference>
<proteinExistence type="inferred from homology"/>
<accession>A0A644ZK17</accession>
<sequence length="126" mass="13705">MKLPTELSYTATHEWVRFTGKNMAYIGITDHAQEALGDLVFVNFPAKGAAVTAGEILCDVESVKAVSDIYSPVTGTVSEFNNTLENSPESINSDPYGSWIAKIEEITDTAGLLTAEEYQQLIEKEG</sequence>
<evidence type="ECO:0000313" key="4">
    <source>
        <dbReference type="EMBL" id="MPM41189.1"/>
    </source>
</evidence>
<comment type="caution">
    <text evidence="4">The sequence shown here is derived from an EMBL/GenBank/DDBJ whole genome shotgun (WGS) entry which is preliminary data.</text>
</comment>
<protein>
    <submittedName>
        <fullName evidence="4">Glycine cleavage system H protein</fullName>
    </submittedName>
</protein>
<dbReference type="NCBIfam" id="TIGR00527">
    <property type="entry name" value="gcvH"/>
    <property type="match status" value="1"/>
</dbReference>
<dbReference type="PANTHER" id="PTHR11715">
    <property type="entry name" value="GLYCINE CLEAVAGE SYSTEM H PROTEIN"/>
    <property type="match status" value="1"/>
</dbReference>
<dbReference type="HAMAP" id="MF_00272">
    <property type="entry name" value="GcvH"/>
    <property type="match status" value="1"/>
</dbReference>
<keyword evidence="2" id="KW-0450">Lipoyl</keyword>
<dbReference type="PANTHER" id="PTHR11715:SF3">
    <property type="entry name" value="GLYCINE CLEAVAGE SYSTEM H PROTEIN-RELATED"/>
    <property type="match status" value="1"/>
</dbReference>
<dbReference type="InterPro" id="IPR002930">
    <property type="entry name" value="GCV_H"/>
</dbReference>
<evidence type="ECO:0000259" key="3">
    <source>
        <dbReference type="PROSITE" id="PS50968"/>
    </source>
</evidence>
<dbReference type="NCBIfam" id="NF002270">
    <property type="entry name" value="PRK01202.1"/>
    <property type="match status" value="1"/>
</dbReference>
<dbReference type="PROSITE" id="PS50968">
    <property type="entry name" value="BIOTINYL_LIPOYL"/>
    <property type="match status" value="1"/>
</dbReference>
<dbReference type="GO" id="GO:0009249">
    <property type="term" value="P:protein lipoylation"/>
    <property type="evidence" value="ECO:0007669"/>
    <property type="project" value="TreeGrafter"/>
</dbReference>
<dbReference type="SUPFAM" id="SSF51230">
    <property type="entry name" value="Single hybrid motif"/>
    <property type="match status" value="1"/>
</dbReference>
<dbReference type="InterPro" id="IPR017453">
    <property type="entry name" value="GCV_H_sub"/>
</dbReference>
<comment type="similarity">
    <text evidence="1">Belongs to the GcvH family.</text>
</comment>
<dbReference type="InterPro" id="IPR003016">
    <property type="entry name" value="2-oxoA_DH_lipoyl-BS"/>
</dbReference>
<evidence type="ECO:0000256" key="1">
    <source>
        <dbReference type="ARBA" id="ARBA00009249"/>
    </source>
</evidence>
<gene>
    <name evidence="4" type="primary">gcvH_27</name>
    <name evidence="4" type="ORF">SDC9_87839</name>
</gene>
<organism evidence="4">
    <name type="scientific">bioreactor metagenome</name>
    <dbReference type="NCBI Taxonomy" id="1076179"/>
    <lineage>
        <taxon>unclassified sequences</taxon>
        <taxon>metagenomes</taxon>
        <taxon>ecological metagenomes</taxon>
    </lineage>
</organism>
<dbReference type="Gene3D" id="2.40.50.100">
    <property type="match status" value="1"/>
</dbReference>
<dbReference type="AlphaFoldDB" id="A0A644ZK17"/>
<dbReference type="InterPro" id="IPR000089">
    <property type="entry name" value="Biotin_lipoyl"/>
</dbReference>
<dbReference type="GO" id="GO:0019464">
    <property type="term" value="P:glycine decarboxylation via glycine cleavage system"/>
    <property type="evidence" value="ECO:0007669"/>
    <property type="project" value="InterPro"/>
</dbReference>
<reference evidence="4" key="1">
    <citation type="submission" date="2019-08" db="EMBL/GenBank/DDBJ databases">
        <authorList>
            <person name="Kucharzyk K."/>
            <person name="Murdoch R.W."/>
            <person name="Higgins S."/>
            <person name="Loffler F."/>
        </authorList>
    </citation>
    <scope>NUCLEOTIDE SEQUENCE</scope>
</reference>
<dbReference type="EMBL" id="VSSQ01009277">
    <property type="protein sequence ID" value="MPM41189.1"/>
    <property type="molecule type" value="Genomic_DNA"/>
</dbReference>
<dbReference type="GO" id="GO:0005829">
    <property type="term" value="C:cytosol"/>
    <property type="evidence" value="ECO:0007669"/>
    <property type="project" value="TreeGrafter"/>
</dbReference>